<feature type="non-terminal residue" evidence="1">
    <location>
        <position position="1"/>
    </location>
</feature>
<protein>
    <recommendedName>
        <fullName evidence="2">ISXO2-like transposase domain-containing protein</fullName>
    </recommendedName>
</protein>
<evidence type="ECO:0000313" key="1">
    <source>
        <dbReference type="EMBL" id="KOF69588.1"/>
    </source>
</evidence>
<proteinExistence type="predicted"/>
<name>A0A0L8FY17_OCTBM</name>
<dbReference type="AlphaFoldDB" id="A0A0L8FY17"/>
<reference evidence="1" key="1">
    <citation type="submission" date="2015-07" db="EMBL/GenBank/DDBJ databases">
        <title>MeaNS - Measles Nucleotide Surveillance Program.</title>
        <authorList>
            <person name="Tran T."/>
            <person name="Druce J."/>
        </authorList>
    </citation>
    <scope>NUCLEOTIDE SEQUENCE</scope>
    <source>
        <strain evidence="1">UCB-OBI-ISO-001</strain>
        <tissue evidence="1">Gonad</tissue>
    </source>
</reference>
<accession>A0A0L8FY17</accession>
<gene>
    <name evidence="1" type="ORF">OCBIM_22004469mg</name>
</gene>
<evidence type="ECO:0008006" key="2">
    <source>
        <dbReference type="Google" id="ProtNLM"/>
    </source>
</evidence>
<organism evidence="1">
    <name type="scientific">Octopus bimaculoides</name>
    <name type="common">California two-spotted octopus</name>
    <dbReference type="NCBI Taxonomy" id="37653"/>
    <lineage>
        <taxon>Eukaryota</taxon>
        <taxon>Metazoa</taxon>
        <taxon>Spiralia</taxon>
        <taxon>Lophotrochozoa</taxon>
        <taxon>Mollusca</taxon>
        <taxon>Cephalopoda</taxon>
        <taxon>Coleoidea</taxon>
        <taxon>Octopodiformes</taxon>
        <taxon>Octopoda</taxon>
        <taxon>Incirrata</taxon>
        <taxon>Octopodidae</taxon>
        <taxon>Octopus</taxon>
    </lineage>
</organism>
<dbReference type="EMBL" id="KQ425325">
    <property type="protein sequence ID" value="KOF69588.1"/>
    <property type="molecule type" value="Genomic_DNA"/>
</dbReference>
<sequence>VGVIYSDCWCAYSNLNNLGYMHYQANHSQHFVDPVNPSVDTHTQEEHYSTWNET</sequence>